<evidence type="ECO:0000259" key="3">
    <source>
        <dbReference type="Pfam" id="PF02525"/>
    </source>
</evidence>
<evidence type="ECO:0000256" key="1">
    <source>
        <dbReference type="ARBA" id="ARBA00006252"/>
    </source>
</evidence>
<gene>
    <name evidence="4" type="ORF">M0812_12947</name>
</gene>
<dbReference type="Gene3D" id="3.40.50.360">
    <property type="match status" value="1"/>
</dbReference>
<evidence type="ECO:0000256" key="2">
    <source>
        <dbReference type="ARBA" id="ARBA00023002"/>
    </source>
</evidence>
<comment type="similarity">
    <text evidence="1">Belongs to the NAD(P)H dehydrogenase (quinone) family.</text>
</comment>
<dbReference type="InterPro" id="IPR003680">
    <property type="entry name" value="Flavodoxin_fold"/>
</dbReference>
<dbReference type="Pfam" id="PF02525">
    <property type="entry name" value="Flavodoxin_2"/>
    <property type="match status" value="1"/>
</dbReference>
<keyword evidence="2" id="KW-0560">Oxidoreductase</keyword>
<protein>
    <submittedName>
        <fullName evidence="4">Nad p h oxidoreductase-related</fullName>
    </submittedName>
</protein>
<comment type="caution">
    <text evidence="4">The sequence shown here is derived from an EMBL/GenBank/DDBJ whole genome shotgun (WGS) entry which is preliminary data.</text>
</comment>
<dbReference type="InterPro" id="IPR029039">
    <property type="entry name" value="Flavoprotein-like_sf"/>
</dbReference>
<dbReference type="Proteomes" id="UP001146793">
    <property type="component" value="Unassembled WGS sequence"/>
</dbReference>
<dbReference type="SUPFAM" id="SSF52218">
    <property type="entry name" value="Flavoproteins"/>
    <property type="match status" value="1"/>
</dbReference>
<dbReference type="AlphaFoldDB" id="A0AAV7ZIN2"/>
<accession>A0AAV7ZIN2</accession>
<dbReference type="InterPro" id="IPR051545">
    <property type="entry name" value="NAD(P)H_dehydrogenase_qn"/>
</dbReference>
<dbReference type="EMBL" id="JANTQA010000029">
    <property type="protein sequence ID" value="KAJ3440946.1"/>
    <property type="molecule type" value="Genomic_DNA"/>
</dbReference>
<dbReference type="PANTHER" id="PTHR10204">
    <property type="entry name" value="NAD P H OXIDOREDUCTASE-RELATED"/>
    <property type="match status" value="1"/>
</dbReference>
<feature type="domain" description="Flavodoxin-like fold" evidence="3">
    <location>
        <begin position="22"/>
        <end position="218"/>
    </location>
</feature>
<evidence type="ECO:0000313" key="5">
    <source>
        <dbReference type="Proteomes" id="UP001146793"/>
    </source>
</evidence>
<proteinExistence type="inferred from homology"/>
<dbReference type="GO" id="GO:0003955">
    <property type="term" value="F:NAD(P)H dehydrogenase (quinone) activity"/>
    <property type="evidence" value="ECO:0007669"/>
    <property type="project" value="TreeGrafter"/>
</dbReference>
<name>A0AAV7ZIN2_9EUKA</name>
<organism evidence="4 5">
    <name type="scientific">Anaeramoeba flamelloides</name>
    <dbReference type="NCBI Taxonomy" id="1746091"/>
    <lineage>
        <taxon>Eukaryota</taxon>
        <taxon>Metamonada</taxon>
        <taxon>Anaeramoebidae</taxon>
        <taxon>Anaeramoeba</taxon>
    </lineage>
</organism>
<dbReference type="GO" id="GO:0005829">
    <property type="term" value="C:cytosol"/>
    <property type="evidence" value="ECO:0007669"/>
    <property type="project" value="TreeGrafter"/>
</dbReference>
<reference evidence="4" key="1">
    <citation type="submission" date="2022-08" db="EMBL/GenBank/DDBJ databases">
        <title>Novel sulphate-reducing endosymbionts in the free-living metamonad Anaeramoeba.</title>
        <authorList>
            <person name="Jerlstrom-Hultqvist J."/>
            <person name="Cepicka I."/>
            <person name="Gallot-Lavallee L."/>
            <person name="Salas-Leiva D."/>
            <person name="Curtis B.A."/>
            <person name="Zahonova K."/>
            <person name="Pipaliya S."/>
            <person name="Dacks J."/>
            <person name="Roger A.J."/>
        </authorList>
    </citation>
    <scope>NUCLEOTIDE SEQUENCE</scope>
    <source>
        <strain evidence="4">Busselton2</strain>
    </source>
</reference>
<sequence length="264" mass="30577">MKKNVYFGTEIKTDFHFLTIEMKILFVFAHPEQQSFNGALKDTAISTLTEEGHEVLVSDLYQLNWSIQLSRENFTELKDPNYFNAEKEQNDLKFQKTILKEMEKVKEAELIIFQFPFWWFSMPGILKSWIDIVFASNFAYGGKKGYFENAGLVGKKALISITTGAPKNFFTEKGRNGNILLSLYPILFGIFNFTGMDSYLPSIWYGPGLLDDEGRKEYLTLWGERLKNLKSEKFIDFQKSSSYLGNDLQLKEGLKTNFEILSQY</sequence>
<evidence type="ECO:0000313" key="4">
    <source>
        <dbReference type="EMBL" id="KAJ3440946.1"/>
    </source>
</evidence>
<dbReference type="PANTHER" id="PTHR10204:SF34">
    <property type="entry name" value="NAD(P)H DEHYDROGENASE [QUINONE] 1 ISOFORM 1"/>
    <property type="match status" value="1"/>
</dbReference>